<gene>
    <name evidence="2" type="ORF">EB796_015200</name>
</gene>
<evidence type="ECO:0000313" key="2">
    <source>
        <dbReference type="EMBL" id="KAF6026498.1"/>
    </source>
</evidence>
<organism evidence="2 3">
    <name type="scientific">Bugula neritina</name>
    <name type="common">Brown bryozoan</name>
    <name type="synonym">Sertularia neritina</name>
    <dbReference type="NCBI Taxonomy" id="10212"/>
    <lineage>
        <taxon>Eukaryota</taxon>
        <taxon>Metazoa</taxon>
        <taxon>Spiralia</taxon>
        <taxon>Lophotrochozoa</taxon>
        <taxon>Bryozoa</taxon>
        <taxon>Gymnolaemata</taxon>
        <taxon>Cheilostomatida</taxon>
        <taxon>Flustrina</taxon>
        <taxon>Buguloidea</taxon>
        <taxon>Bugulidae</taxon>
        <taxon>Bugula</taxon>
    </lineage>
</organism>
<feature type="region of interest" description="Disordered" evidence="1">
    <location>
        <begin position="1"/>
        <end position="44"/>
    </location>
</feature>
<name>A0A7J7JM83_BUGNE</name>
<evidence type="ECO:0000313" key="3">
    <source>
        <dbReference type="Proteomes" id="UP000593567"/>
    </source>
</evidence>
<evidence type="ECO:0000256" key="1">
    <source>
        <dbReference type="SAM" id="MobiDB-lite"/>
    </source>
</evidence>
<dbReference type="OrthoDB" id="5951731at2759"/>
<protein>
    <submittedName>
        <fullName evidence="2">Uncharacterized protein</fullName>
    </submittedName>
</protein>
<dbReference type="EMBL" id="VXIV02002268">
    <property type="protein sequence ID" value="KAF6026498.1"/>
    <property type="molecule type" value="Genomic_DNA"/>
</dbReference>
<accession>A0A7J7JM83</accession>
<sequence length="76" mass="8562">MVADEPDLQVSEEPGQTVAEEPDQPASEEPDKPATVEQPTRRFLRNKKMLNNLQLMTLKQKSKTLLTLSLLKKSLS</sequence>
<comment type="caution">
    <text evidence="2">The sequence shown here is derived from an EMBL/GenBank/DDBJ whole genome shotgun (WGS) entry which is preliminary data.</text>
</comment>
<reference evidence="2" key="1">
    <citation type="submission" date="2020-06" db="EMBL/GenBank/DDBJ databases">
        <title>Draft genome of Bugula neritina, a colonial animal packing powerful symbionts and potential medicines.</title>
        <authorList>
            <person name="Rayko M."/>
        </authorList>
    </citation>
    <scope>NUCLEOTIDE SEQUENCE [LARGE SCALE GENOMIC DNA]</scope>
    <source>
        <strain evidence="2">Kwan_BN1</strain>
    </source>
</reference>
<proteinExistence type="predicted"/>
<dbReference type="Proteomes" id="UP000593567">
    <property type="component" value="Unassembled WGS sequence"/>
</dbReference>
<dbReference type="AlphaFoldDB" id="A0A7J7JM83"/>
<keyword evidence="3" id="KW-1185">Reference proteome</keyword>